<accession>A0A5N6SIL3</accession>
<dbReference type="InterPro" id="IPR050732">
    <property type="entry name" value="Beta-glucan_modifiers"/>
</dbReference>
<dbReference type="PANTHER" id="PTHR16631:SF26">
    <property type="entry name" value="GLUCAN 1,3-BETA-GLUCOSIDASE"/>
    <property type="match status" value="1"/>
</dbReference>
<reference evidence="14 15" key="1">
    <citation type="submission" date="2019-04" db="EMBL/GenBank/DDBJ databases">
        <title>Friends and foes A comparative genomics study of 23 Aspergillus species from section Flavi.</title>
        <authorList>
            <consortium name="DOE Joint Genome Institute"/>
            <person name="Kjaerbolling I."/>
            <person name="Vesth T."/>
            <person name="Frisvad J.C."/>
            <person name="Nybo J.L."/>
            <person name="Theobald S."/>
            <person name="Kildgaard S."/>
            <person name="Isbrandt T."/>
            <person name="Kuo A."/>
            <person name="Sato A."/>
            <person name="Lyhne E.K."/>
            <person name="Kogle M.E."/>
            <person name="Wiebenga A."/>
            <person name="Kun R.S."/>
            <person name="Lubbers R.J."/>
            <person name="Makela M.R."/>
            <person name="Barry K."/>
            <person name="Chovatia M."/>
            <person name="Clum A."/>
            <person name="Daum C."/>
            <person name="Haridas S."/>
            <person name="He G."/>
            <person name="LaButti K."/>
            <person name="Lipzen A."/>
            <person name="Mondo S."/>
            <person name="Riley R."/>
            <person name="Salamov A."/>
            <person name="Simmons B.A."/>
            <person name="Magnuson J.K."/>
            <person name="Henrissat B."/>
            <person name="Mortensen U.H."/>
            <person name="Larsen T.O."/>
            <person name="Devries R.P."/>
            <person name="Grigoriev I.V."/>
            <person name="Machida M."/>
            <person name="Baker S.E."/>
            <person name="Andersen M.R."/>
        </authorList>
    </citation>
    <scope>NUCLEOTIDE SEQUENCE [LARGE SCALE GENOMIC DNA]</scope>
    <source>
        <strain evidence="14 15">CBS 117625</strain>
    </source>
</reference>
<comment type="catalytic activity">
    <reaction evidence="9">
        <text>Successive hydrolysis of beta-D-glucose units from the non-reducing ends of (1-&gt;3)-beta-D-glucans, releasing alpha-glucose.</text>
        <dbReference type="EC" id="3.2.1.58"/>
    </reaction>
</comment>
<evidence type="ECO:0000313" key="15">
    <source>
        <dbReference type="Proteomes" id="UP000325672"/>
    </source>
</evidence>
<evidence type="ECO:0000256" key="5">
    <source>
        <dbReference type="ARBA" id="ARBA00022729"/>
    </source>
</evidence>
<dbReference type="InterPro" id="IPR000490">
    <property type="entry name" value="Glyco_hydro_17"/>
</dbReference>
<dbReference type="GO" id="GO:0009277">
    <property type="term" value="C:fungal-type cell wall"/>
    <property type="evidence" value="ECO:0007669"/>
    <property type="project" value="TreeGrafter"/>
</dbReference>
<dbReference type="GO" id="GO:0005975">
    <property type="term" value="P:carbohydrate metabolic process"/>
    <property type="evidence" value="ECO:0007669"/>
    <property type="project" value="InterPro"/>
</dbReference>
<dbReference type="PANTHER" id="PTHR16631">
    <property type="entry name" value="GLUCAN 1,3-BETA-GLUCOSIDASE"/>
    <property type="match status" value="1"/>
</dbReference>
<keyword evidence="7" id="KW-0325">Glycoprotein</keyword>
<dbReference type="InterPro" id="IPR017853">
    <property type="entry name" value="GH"/>
</dbReference>
<proteinExistence type="inferred from homology"/>
<dbReference type="GO" id="GO:0005576">
    <property type="term" value="C:extracellular region"/>
    <property type="evidence" value="ECO:0007669"/>
    <property type="project" value="TreeGrafter"/>
</dbReference>
<comment type="subcellular location">
    <subcellularLocation>
        <location evidence="1">Secreted</location>
        <location evidence="1">Cell wall</location>
    </subcellularLocation>
</comment>
<keyword evidence="6 14" id="KW-0378">Hydrolase</keyword>
<evidence type="ECO:0000256" key="12">
    <source>
        <dbReference type="RuleBase" id="RU004335"/>
    </source>
</evidence>
<evidence type="ECO:0000256" key="8">
    <source>
        <dbReference type="ARBA" id="ARBA00023295"/>
    </source>
</evidence>
<evidence type="ECO:0000256" key="4">
    <source>
        <dbReference type="ARBA" id="ARBA00022525"/>
    </source>
</evidence>
<evidence type="ECO:0000256" key="11">
    <source>
        <dbReference type="ARBA" id="ARBA00041761"/>
    </source>
</evidence>
<dbReference type="EC" id="3.2.1.58" evidence="10"/>
<evidence type="ECO:0000256" key="10">
    <source>
        <dbReference type="ARBA" id="ARBA00038929"/>
    </source>
</evidence>
<feature type="chain" id="PRO_5024989634" description="glucan 1,3-beta-glucosidase" evidence="13">
    <location>
        <begin position="20"/>
        <end position="304"/>
    </location>
</feature>
<dbReference type="GO" id="GO:0071555">
    <property type="term" value="P:cell wall organization"/>
    <property type="evidence" value="ECO:0007669"/>
    <property type="project" value="TreeGrafter"/>
</dbReference>
<feature type="signal peptide" evidence="13">
    <location>
        <begin position="1"/>
        <end position="19"/>
    </location>
</feature>
<dbReference type="AlphaFoldDB" id="A0A5N6SIL3"/>
<dbReference type="OrthoDB" id="1293114at2759"/>
<evidence type="ECO:0000256" key="6">
    <source>
        <dbReference type="ARBA" id="ARBA00022801"/>
    </source>
</evidence>
<organism evidence="14 15">
    <name type="scientific">Aspergillus pseudotamarii</name>
    <dbReference type="NCBI Taxonomy" id="132259"/>
    <lineage>
        <taxon>Eukaryota</taxon>
        <taxon>Fungi</taxon>
        <taxon>Dikarya</taxon>
        <taxon>Ascomycota</taxon>
        <taxon>Pezizomycotina</taxon>
        <taxon>Eurotiomycetes</taxon>
        <taxon>Eurotiomycetidae</taxon>
        <taxon>Eurotiales</taxon>
        <taxon>Aspergillaceae</taxon>
        <taxon>Aspergillus</taxon>
        <taxon>Aspergillus subgen. Circumdati</taxon>
    </lineage>
</organism>
<evidence type="ECO:0000256" key="1">
    <source>
        <dbReference type="ARBA" id="ARBA00004191"/>
    </source>
</evidence>
<evidence type="ECO:0000256" key="7">
    <source>
        <dbReference type="ARBA" id="ARBA00023180"/>
    </source>
</evidence>
<dbReference type="Pfam" id="PF00332">
    <property type="entry name" value="Glyco_hydro_17"/>
    <property type="match status" value="1"/>
</dbReference>
<dbReference type="Proteomes" id="UP000325672">
    <property type="component" value="Unassembled WGS sequence"/>
</dbReference>
<dbReference type="EMBL" id="ML743603">
    <property type="protein sequence ID" value="KAE8134475.1"/>
    <property type="molecule type" value="Genomic_DNA"/>
</dbReference>
<keyword evidence="3" id="KW-0134">Cell wall</keyword>
<evidence type="ECO:0000256" key="3">
    <source>
        <dbReference type="ARBA" id="ARBA00022512"/>
    </source>
</evidence>
<sequence length="304" mass="33263">MRAAGLLSLLLAAIPAVTAKRGTLGLALGNKNPDGTCKSTSDYEADFDALKDLTTLVRTYSANDCNTAVNIVPAAKNKQFKVVLGVWADYDESFNNDLNVLKQTIPGNEGVIHSITVGSETLYRKGLTAQQLLDKIRTVQNAFPKIPVGTVDSWNIFYDGTADPIIQGGVTYFLANGFAYWQGADIDHATTTYWNDTTLAQKHIETVAGDNKDKIIFGNGETGWPTDGGSDYQAAKAGTKNAERYWKDAVCGMLKWGVDVFYFEAFDESWKPTSIGDNGEEKDETHWGLFTADRKAKFDLTCPN</sequence>
<dbReference type="GO" id="GO:0042973">
    <property type="term" value="F:glucan endo-1,3-beta-D-glucosidase activity"/>
    <property type="evidence" value="ECO:0007669"/>
    <property type="project" value="TreeGrafter"/>
</dbReference>
<dbReference type="RefSeq" id="XP_031910538.1">
    <property type="nucleotide sequence ID" value="XM_032060549.1"/>
</dbReference>
<comment type="similarity">
    <text evidence="2 12">Belongs to the glycosyl hydrolase 17 family.</text>
</comment>
<evidence type="ECO:0000256" key="13">
    <source>
        <dbReference type="SAM" id="SignalP"/>
    </source>
</evidence>
<evidence type="ECO:0000313" key="14">
    <source>
        <dbReference type="EMBL" id="KAE8134475.1"/>
    </source>
</evidence>
<gene>
    <name evidence="14" type="ORF">BDV38DRAFT_285763</name>
</gene>
<protein>
    <recommendedName>
        <fullName evidence="10">glucan 1,3-beta-glucosidase</fullName>
        <ecNumber evidence="10">3.2.1.58</ecNumber>
    </recommendedName>
    <alternativeName>
        <fullName evidence="11">Exo-1,3-beta-glucanase</fullName>
    </alternativeName>
</protein>
<name>A0A5N6SIL3_ASPPS</name>
<keyword evidence="8" id="KW-0326">Glycosidase</keyword>
<dbReference type="Gene3D" id="3.20.20.80">
    <property type="entry name" value="Glycosidases"/>
    <property type="match status" value="1"/>
</dbReference>
<dbReference type="GO" id="GO:0004338">
    <property type="term" value="F:glucan exo-1,3-beta-glucosidase activity"/>
    <property type="evidence" value="ECO:0007669"/>
    <property type="project" value="UniProtKB-EC"/>
</dbReference>
<evidence type="ECO:0000256" key="9">
    <source>
        <dbReference type="ARBA" id="ARBA00036824"/>
    </source>
</evidence>
<dbReference type="SUPFAM" id="SSF51445">
    <property type="entry name" value="(Trans)glycosidases"/>
    <property type="match status" value="1"/>
</dbReference>
<dbReference type="GeneID" id="43644759"/>
<keyword evidence="4" id="KW-0964">Secreted</keyword>
<keyword evidence="5 13" id="KW-0732">Signal</keyword>
<dbReference type="GO" id="GO:0009986">
    <property type="term" value="C:cell surface"/>
    <property type="evidence" value="ECO:0007669"/>
    <property type="project" value="TreeGrafter"/>
</dbReference>
<evidence type="ECO:0000256" key="2">
    <source>
        <dbReference type="ARBA" id="ARBA00008773"/>
    </source>
</evidence>
<keyword evidence="15" id="KW-1185">Reference proteome</keyword>